<keyword evidence="4" id="KW-1185">Reference proteome</keyword>
<dbReference type="Gene3D" id="3.10.310.50">
    <property type="match status" value="1"/>
</dbReference>
<proteinExistence type="predicted"/>
<feature type="transmembrane region" description="Helical" evidence="1">
    <location>
        <begin position="41"/>
        <end position="60"/>
    </location>
</feature>
<comment type="caution">
    <text evidence="3">The sequence shown here is derived from an EMBL/GenBank/DDBJ whole genome shotgun (WGS) entry which is preliminary data.</text>
</comment>
<sequence length="203" mass="22412">MISPDDQMRLAHAISDEEDNTSGEVVLVIAEQAGHYRAIPLLWALLAALITPWPLIWLTSISTSRIFLIQLAVALTLSLALSWPKLRYALVPRSIRRAQAHEAASHEFLRRGLTRTREKTGVLIYLALAEHHAEILADTGVADRVDAGLWADIVADLTAAIRDGRMTEGLIEAIRRTGAILAEHAPPRLDDVDELPNKVIILM</sequence>
<name>A0A5N7MC22_9HYPH</name>
<dbReference type="AlphaFoldDB" id="A0A5N7MC22"/>
<feature type="domain" description="TPM" evidence="2">
    <location>
        <begin position="102"/>
        <end position="178"/>
    </location>
</feature>
<organism evidence="3 4">
    <name type="scientific">Microvirga tunisiensis</name>
    <dbReference type="NCBI Taxonomy" id="2108360"/>
    <lineage>
        <taxon>Bacteria</taxon>
        <taxon>Pseudomonadati</taxon>
        <taxon>Pseudomonadota</taxon>
        <taxon>Alphaproteobacteria</taxon>
        <taxon>Hyphomicrobiales</taxon>
        <taxon>Methylobacteriaceae</taxon>
        <taxon>Microvirga</taxon>
    </lineage>
</organism>
<evidence type="ECO:0000313" key="3">
    <source>
        <dbReference type="EMBL" id="MPR24471.1"/>
    </source>
</evidence>
<reference evidence="3 4" key="1">
    <citation type="journal article" date="2019" name="Syst. Appl. Microbiol.">
        <title>Microvirga tunisiensis sp. nov., a root nodule symbiotic bacterium isolated from Lupinus micranthus and L. luteus grown in Northern Tunisia.</title>
        <authorList>
            <person name="Msaddak A."/>
            <person name="Rejili M."/>
            <person name="Duran D."/>
            <person name="Mars M."/>
            <person name="Palacios J.M."/>
            <person name="Ruiz-Argueso T."/>
            <person name="Rey L."/>
            <person name="Imperial J."/>
        </authorList>
    </citation>
    <scope>NUCLEOTIDE SEQUENCE [LARGE SCALE GENOMIC DNA]</scope>
    <source>
        <strain evidence="3 4">Lmie10</strain>
    </source>
</reference>
<keyword evidence="1" id="KW-0472">Membrane</keyword>
<dbReference type="InterPro" id="IPR007621">
    <property type="entry name" value="TPM_dom"/>
</dbReference>
<keyword evidence="1" id="KW-1133">Transmembrane helix</keyword>
<protein>
    <recommendedName>
        <fullName evidence="2">TPM domain-containing protein</fullName>
    </recommendedName>
</protein>
<dbReference type="PANTHER" id="PTHR30373:SF8">
    <property type="entry name" value="BLL7265 PROTEIN"/>
    <property type="match status" value="1"/>
</dbReference>
<dbReference type="PANTHER" id="PTHR30373">
    <property type="entry name" value="UPF0603 PROTEIN YGCG"/>
    <property type="match status" value="1"/>
</dbReference>
<evidence type="ECO:0000259" key="2">
    <source>
        <dbReference type="Pfam" id="PF04536"/>
    </source>
</evidence>
<evidence type="ECO:0000313" key="4">
    <source>
        <dbReference type="Proteomes" id="UP000403266"/>
    </source>
</evidence>
<dbReference type="RefSeq" id="WP_152709627.1">
    <property type="nucleotide sequence ID" value="NZ_VOSJ01000008.1"/>
</dbReference>
<dbReference type="EMBL" id="VOSK01000007">
    <property type="protein sequence ID" value="MPR24471.1"/>
    <property type="molecule type" value="Genomic_DNA"/>
</dbReference>
<dbReference type="OrthoDB" id="5825388at2"/>
<evidence type="ECO:0000256" key="1">
    <source>
        <dbReference type="SAM" id="Phobius"/>
    </source>
</evidence>
<dbReference type="Proteomes" id="UP000403266">
    <property type="component" value="Unassembled WGS sequence"/>
</dbReference>
<feature type="transmembrane region" description="Helical" evidence="1">
    <location>
        <begin position="66"/>
        <end position="86"/>
    </location>
</feature>
<accession>A0A5N7MC22</accession>
<keyword evidence="1" id="KW-0812">Transmembrane</keyword>
<dbReference type="Pfam" id="PF04536">
    <property type="entry name" value="TPM_phosphatase"/>
    <property type="match status" value="1"/>
</dbReference>
<gene>
    <name evidence="3" type="ORF">FS320_04305</name>
</gene>